<dbReference type="InterPro" id="IPR005554">
    <property type="entry name" value="NOL6/Upt22"/>
</dbReference>
<dbReference type="PANTHER" id="PTHR17972:SF0">
    <property type="entry name" value="NUCLEOLAR PROTEIN 6"/>
    <property type="match status" value="1"/>
</dbReference>
<dbReference type="Pfam" id="PF17405">
    <property type="entry name" value="Nrap_D4"/>
    <property type="match status" value="1"/>
</dbReference>
<evidence type="ECO:0000256" key="1">
    <source>
        <dbReference type="ARBA" id="ARBA00004604"/>
    </source>
</evidence>
<dbReference type="AlphaFoldDB" id="A0A2G5EA96"/>
<keyword evidence="4 5" id="KW-0539">Nucleus</keyword>
<dbReference type="InParanoid" id="A0A2G5EA96"/>
<dbReference type="Pfam" id="PF03813">
    <property type="entry name" value="Nrap"/>
    <property type="match status" value="1"/>
</dbReference>
<organism evidence="12 13">
    <name type="scientific">Aquilegia coerulea</name>
    <name type="common">Rocky mountain columbine</name>
    <dbReference type="NCBI Taxonomy" id="218851"/>
    <lineage>
        <taxon>Eukaryota</taxon>
        <taxon>Viridiplantae</taxon>
        <taxon>Streptophyta</taxon>
        <taxon>Embryophyta</taxon>
        <taxon>Tracheophyta</taxon>
        <taxon>Spermatophyta</taxon>
        <taxon>Magnoliopsida</taxon>
        <taxon>Ranunculales</taxon>
        <taxon>Ranunculaceae</taxon>
        <taxon>Thalictroideae</taxon>
        <taxon>Aquilegia</taxon>
    </lineage>
</organism>
<dbReference type="GO" id="GO:0034456">
    <property type="term" value="C:UTP-C complex"/>
    <property type="evidence" value="ECO:0007669"/>
    <property type="project" value="TreeGrafter"/>
</dbReference>
<evidence type="ECO:0000259" key="10">
    <source>
        <dbReference type="Pfam" id="PF17406"/>
    </source>
</evidence>
<evidence type="ECO:0008006" key="14">
    <source>
        <dbReference type="Google" id="ProtNLM"/>
    </source>
</evidence>
<dbReference type="GO" id="GO:0032040">
    <property type="term" value="C:small-subunit processome"/>
    <property type="evidence" value="ECO:0007669"/>
    <property type="project" value="TreeGrafter"/>
</dbReference>
<keyword evidence="13" id="KW-1185">Reference proteome</keyword>
<dbReference type="STRING" id="218851.A0A2G5EA96"/>
<feature type="domain" description="Nrap protein" evidence="11">
    <location>
        <begin position="931"/>
        <end position="1067"/>
    </location>
</feature>
<dbReference type="GO" id="GO:0006364">
    <property type="term" value="P:rRNA processing"/>
    <property type="evidence" value="ECO:0007669"/>
    <property type="project" value="TreeGrafter"/>
</dbReference>
<evidence type="ECO:0000259" key="8">
    <source>
        <dbReference type="Pfam" id="PF17404"/>
    </source>
</evidence>
<dbReference type="Gene3D" id="1.10.1410.10">
    <property type="match status" value="1"/>
</dbReference>
<dbReference type="InterPro" id="IPR035369">
    <property type="entry name" value="Nrap_D4"/>
</dbReference>
<dbReference type="Pfam" id="PF17403">
    <property type="entry name" value="Nrap_D2"/>
    <property type="match status" value="1"/>
</dbReference>
<dbReference type="GO" id="GO:0032545">
    <property type="term" value="C:CURI complex"/>
    <property type="evidence" value="ECO:0007669"/>
    <property type="project" value="TreeGrafter"/>
</dbReference>
<dbReference type="Proteomes" id="UP000230069">
    <property type="component" value="Unassembled WGS sequence"/>
</dbReference>
<feature type="domain" description="Nrap protein" evidence="10">
    <location>
        <begin position="758"/>
        <end position="928"/>
    </location>
</feature>
<sequence length="1077" mass="123808">MENNVNSKEETTDLKLRELLKQAQLDYDSATITTFVNNTVSSIKDFIDKIPENLKVNAKLAPGFIRDIGADKVEFTFKKPKSIEIGGSYSIQAIAKPDISVDVFIRLPKECFHEKDYLNHRYHGKRCLYLCIIKKYLSLSSGVKKIEWSTFQNEGRKPVLNVYPVQELGELPGFFIRLIPTAISSLFNVAKLKLTRSNLHGPNQEGDARPATPRYNTSILEDMFLEHNSEFVRNCFNGWRELGEALILVKVWARHRSSIYAHDCINGFLLSVIMSYLASKSGGNRINKSLKPMQIFRVTMDFIASSKLWDKGLLLQPQGQYNISKEVADQEKKSISKEERTQYRQLFPVVLIDSSFHFNLAFRFTRNGFLELRDEASLALNFIDKCKEGGFEEVYMTKVDFPAKYDYCLRLNLRENDKVYASGYCSDDECWRTYEEKVYSLLEQGLTDRTKLIRVTWRNSSSEWKIEEGFSKFGADALLAGILVSSCETSFRVVDIGPDAENKEEGLKFRKFWGEKAELRRFKDGTIAESTVWECRQWERHLIIKRISEYILLRHLSLPKENIVHVADQLDFSLLNGVGAFEVLSKRLRNLDDIPLKISSVQPLDSAFRFTSVYPPEPHPMAYEKDVGHKSQLLPTCIQPVEVMIQARHLTIGLFSLEGSGNWPVDDVVIEKTKSAFLLKIGESLQNTWGMTCNATGNDVDVLMSGYAFRLRILHERGLGMLKKQVGNSQTRRISSTDKELFIRSQHSSMINGLHGRYPIYGPVVRLAKRWIASHLFSSYLADEAIELLVAHLFLKPQPFYAPCSRITGFLRFLRFLSSYDWMFTPLVIDINNDFTSEDEKEITVSAITFNENFMLSRKSYEENVQNVESAMFLATSYDKASEAWTIFSPNLYELRRLAAYARSSAEYLTNLILKNQIESQKWECLFRTPLNNYDAVILLHRDLLPFPQRLLFPSEMTQGRHVAQGDASRDFHPYVLGNMKGRINEMKNKVMVNFDPARCFLNDLKGEFQNTFKLWYDSLGADAIGLTWDKPNSKKRVREEETEEHQDPIGILRDVGEIGKGFVRSVYLLKAPRLKT</sequence>
<feature type="domain" description="Nrap protein" evidence="6">
    <location>
        <begin position="101"/>
        <end position="236"/>
    </location>
</feature>
<dbReference type="Pfam" id="PF17407">
    <property type="entry name" value="Nrap_D6"/>
    <property type="match status" value="1"/>
</dbReference>
<comment type="similarity">
    <text evidence="2 5">Belongs to the NRAP family.</text>
</comment>
<evidence type="ECO:0000313" key="12">
    <source>
        <dbReference type="EMBL" id="PIA52676.1"/>
    </source>
</evidence>
<evidence type="ECO:0000313" key="13">
    <source>
        <dbReference type="Proteomes" id="UP000230069"/>
    </source>
</evidence>
<feature type="domain" description="Nrap protein" evidence="7">
    <location>
        <begin position="243"/>
        <end position="398"/>
    </location>
</feature>
<dbReference type="InterPro" id="IPR035370">
    <property type="entry name" value="Nrap_D5"/>
</dbReference>
<dbReference type="EMBL" id="KZ305027">
    <property type="protein sequence ID" value="PIA52676.1"/>
    <property type="molecule type" value="Genomic_DNA"/>
</dbReference>
<dbReference type="Pfam" id="PF17406">
    <property type="entry name" value="Nrap_D5"/>
    <property type="match status" value="1"/>
</dbReference>
<dbReference type="InterPro" id="IPR035082">
    <property type="entry name" value="Nrap_D1"/>
</dbReference>
<feature type="domain" description="Nrap protein" evidence="8">
    <location>
        <begin position="403"/>
        <end position="557"/>
    </location>
</feature>
<evidence type="ECO:0000259" key="6">
    <source>
        <dbReference type="Pfam" id="PF03813"/>
    </source>
</evidence>
<dbReference type="FunCoup" id="A0A2G5EA96">
    <property type="interactions" value="3132"/>
</dbReference>
<keyword evidence="3 5" id="KW-0694">RNA-binding</keyword>
<evidence type="ECO:0000259" key="11">
    <source>
        <dbReference type="Pfam" id="PF17407"/>
    </source>
</evidence>
<feature type="domain" description="Nrap protein" evidence="9">
    <location>
        <begin position="578"/>
        <end position="755"/>
    </location>
</feature>
<evidence type="ECO:0000259" key="9">
    <source>
        <dbReference type="Pfam" id="PF17405"/>
    </source>
</evidence>
<gene>
    <name evidence="12" type="ORF">AQUCO_01000502v1</name>
</gene>
<proteinExistence type="inferred from homology"/>
<accession>A0A2G5EA96</accession>
<dbReference type="InterPro" id="IPR035367">
    <property type="entry name" value="Nrap_D2"/>
</dbReference>
<evidence type="ECO:0000256" key="3">
    <source>
        <dbReference type="ARBA" id="ARBA00022884"/>
    </source>
</evidence>
<dbReference type="Pfam" id="PF17404">
    <property type="entry name" value="Nrap_D3"/>
    <property type="match status" value="1"/>
</dbReference>
<dbReference type="InterPro" id="IPR035371">
    <property type="entry name" value="Nrap_D6"/>
</dbReference>
<dbReference type="OrthoDB" id="10251401at2759"/>
<dbReference type="PANTHER" id="PTHR17972">
    <property type="entry name" value="NUCLEOLAR RNA-ASSOCIATED PROTEIN"/>
    <property type="match status" value="1"/>
</dbReference>
<protein>
    <recommendedName>
        <fullName evidence="14">Nucleolar protein 6</fullName>
    </recommendedName>
</protein>
<evidence type="ECO:0000256" key="2">
    <source>
        <dbReference type="ARBA" id="ARBA00006674"/>
    </source>
</evidence>
<evidence type="ECO:0000256" key="5">
    <source>
        <dbReference type="RuleBase" id="RU364032"/>
    </source>
</evidence>
<name>A0A2G5EA96_AQUCA</name>
<comment type="subcellular location">
    <subcellularLocation>
        <location evidence="1 5">Nucleus</location>
        <location evidence="1 5">Nucleolus</location>
    </subcellularLocation>
</comment>
<evidence type="ECO:0000256" key="4">
    <source>
        <dbReference type="ARBA" id="ARBA00023242"/>
    </source>
</evidence>
<reference evidence="12 13" key="1">
    <citation type="submission" date="2017-09" db="EMBL/GenBank/DDBJ databases">
        <title>WGS assembly of Aquilegia coerulea Goldsmith.</title>
        <authorList>
            <person name="Hodges S."/>
            <person name="Kramer E."/>
            <person name="Nordborg M."/>
            <person name="Tomkins J."/>
            <person name="Borevitz J."/>
            <person name="Derieg N."/>
            <person name="Yan J."/>
            <person name="Mihaltcheva S."/>
            <person name="Hayes R.D."/>
            <person name="Rokhsar D."/>
        </authorList>
    </citation>
    <scope>NUCLEOTIDE SEQUENCE [LARGE SCALE GENOMIC DNA]</scope>
    <source>
        <strain evidence="13">cv. Goldsmith</strain>
    </source>
</reference>
<dbReference type="InterPro" id="IPR035368">
    <property type="entry name" value="Nrap_D3"/>
</dbReference>
<dbReference type="GO" id="GO:0003723">
    <property type="term" value="F:RNA binding"/>
    <property type="evidence" value="ECO:0007669"/>
    <property type="project" value="UniProtKB-KW"/>
</dbReference>
<evidence type="ECO:0000259" key="7">
    <source>
        <dbReference type="Pfam" id="PF17403"/>
    </source>
</evidence>
<dbReference type="GO" id="GO:0006409">
    <property type="term" value="P:tRNA export from nucleus"/>
    <property type="evidence" value="ECO:0007669"/>
    <property type="project" value="TreeGrafter"/>
</dbReference>